<sequence>MGGLVSSMANAFNVPCVVRKNNALDPYSVLPSSCLTLLTYGTYELLTVKSLGRVKAQYLVGIRNNLNKLGKERSEETNAIIIIIIIFSISEGRREIKAVFENGVNFGEALESKILINDNGIYDLCQCTQS</sequence>
<accession>A0A834WSU8</accession>
<reference evidence="1" key="1">
    <citation type="submission" date="2020-09" db="EMBL/GenBank/DDBJ databases">
        <title>Genome-Enabled Discovery of Anthraquinone Biosynthesis in Senna tora.</title>
        <authorList>
            <person name="Kang S.-H."/>
            <person name="Pandey R.P."/>
            <person name="Lee C.-M."/>
            <person name="Sim J.-S."/>
            <person name="Jeong J.-T."/>
            <person name="Choi B.-S."/>
            <person name="Jung M."/>
            <person name="Ginzburg D."/>
            <person name="Zhao K."/>
            <person name="Won S.Y."/>
            <person name="Oh T.-J."/>
            <person name="Yu Y."/>
            <person name="Kim N.-H."/>
            <person name="Lee O.R."/>
            <person name="Lee T.-H."/>
            <person name="Bashyal P."/>
            <person name="Kim T.-S."/>
            <person name="Lee W.-H."/>
            <person name="Kawkins C."/>
            <person name="Kim C.-K."/>
            <person name="Kim J.S."/>
            <person name="Ahn B.O."/>
            <person name="Rhee S.Y."/>
            <person name="Sohng J.K."/>
        </authorList>
    </citation>
    <scope>NUCLEOTIDE SEQUENCE</scope>
    <source>
        <tissue evidence="1">Leaf</tissue>
    </source>
</reference>
<keyword evidence="2" id="KW-1185">Reference proteome</keyword>
<comment type="caution">
    <text evidence="1">The sequence shown here is derived from an EMBL/GenBank/DDBJ whole genome shotgun (WGS) entry which is preliminary data.</text>
</comment>
<gene>
    <name evidence="1" type="ORF">G2W53_013877</name>
</gene>
<name>A0A834WSU8_9FABA</name>
<dbReference type="Proteomes" id="UP000634136">
    <property type="component" value="Unassembled WGS sequence"/>
</dbReference>
<organism evidence="1 2">
    <name type="scientific">Senna tora</name>
    <dbReference type="NCBI Taxonomy" id="362788"/>
    <lineage>
        <taxon>Eukaryota</taxon>
        <taxon>Viridiplantae</taxon>
        <taxon>Streptophyta</taxon>
        <taxon>Embryophyta</taxon>
        <taxon>Tracheophyta</taxon>
        <taxon>Spermatophyta</taxon>
        <taxon>Magnoliopsida</taxon>
        <taxon>eudicotyledons</taxon>
        <taxon>Gunneridae</taxon>
        <taxon>Pentapetalae</taxon>
        <taxon>rosids</taxon>
        <taxon>fabids</taxon>
        <taxon>Fabales</taxon>
        <taxon>Fabaceae</taxon>
        <taxon>Caesalpinioideae</taxon>
        <taxon>Cassia clade</taxon>
        <taxon>Senna</taxon>
    </lineage>
</organism>
<dbReference type="AlphaFoldDB" id="A0A834WSU8"/>
<evidence type="ECO:0000313" key="2">
    <source>
        <dbReference type="Proteomes" id="UP000634136"/>
    </source>
</evidence>
<evidence type="ECO:0000313" key="1">
    <source>
        <dbReference type="EMBL" id="KAF7831544.1"/>
    </source>
</evidence>
<dbReference type="EMBL" id="JAAIUW010000005">
    <property type="protein sequence ID" value="KAF7831544.1"/>
    <property type="molecule type" value="Genomic_DNA"/>
</dbReference>
<protein>
    <submittedName>
        <fullName evidence="1">Linoleate 13S-lipoxygenase 2-1, chloroplastic</fullName>
    </submittedName>
</protein>
<proteinExistence type="predicted"/>